<dbReference type="GO" id="GO:0043022">
    <property type="term" value="F:ribosome binding"/>
    <property type="evidence" value="ECO:0007669"/>
    <property type="project" value="TreeGrafter"/>
</dbReference>
<dbReference type="GO" id="GO:0016020">
    <property type="term" value="C:membrane"/>
    <property type="evidence" value="ECO:0007669"/>
    <property type="project" value="TreeGrafter"/>
</dbReference>
<organism evidence="7">
    <name type="scientific">freshwater metagenome</name>
    <dbReference type="NCBI Taxonomy" id="449393"/>
    <lineage>
        <taxon>unclassified sequences</taxon>
        <taxon>metagenomes</taxon>
        <taxon>ecological metagenomes</taxon>
    </lineage>
</organism>
<comment type="similarity">
    <text evidence="1">Belongs to the IF-3 family.</text>
</comment>
<dbReference type="EMBL" id="CAFBPF010000190">
    <property type="protein sequence ID" value="CAB5021828.1"/>
    <property type="molecule type" value="Genomic_DNA"/>
</dbReference>
<dbReference type="Gene3D" id="3.30.110.10">
    <property type="entry name" value="Translation initiation factor 3 (IF-3), C-terminal domain"/>
    <property type="match status" value="1"/>
</dbReference>
<feature type="domain" description="Translation initiation factor 3 N-terminal" evidence="6">
    <location>
        <begin position="29"/>
        <end position="97"/>
    </location>
</feature>
<reference evidence="7" key="1">
    <citation type="submission" date="2020-05" db="EMBL/GenBank/DDBJ databases">
        <authorList>
            <person name="Chiriac C."/>
            <person name="Salcher M."/>
            <person name="Ghai R."/>
            <person name="Kavagutti S V."/>
        </authorList>
    </citation>
    <scope>NUCLEOTIDE SEQUENCE</scope>
</reference>
<dbReference type="InterPro" id="IPR019815">
    <property type="entry name" value="Translation_initiation_fac_3_C"/>
</dbReference>
<dbReference type="AlphaFoldDB" id="A0A6J7QVQ0"/>
<evidence type="ECO:0000259" key="5">
    <source>
        <dbReference type="Pfam" id="PF00707"/>
    </source>
</evidence>
<dbReference type="PANTHER" id="PTHR10938:SF0">
    <property type="entry name" value="TRANSLATION INITIATION FACTOR IF-3, MITOCHONDRIAL"/>
    <property type="match status" value="1"/>
</dbReference>
<dbReference type="FunFam" id="3.10.20.80:FF:000001">
    <property type="entry name" value="Translation initiation factor IF-3"/>
    <property type="match status" value="1"/>
</dbReference>
<dbReference type="SUPFAM" id="SSF55200">
    <property type="entry name" value="Translation initiation factor IF3, C-terminal domain"/>
    <property type="match status" value="1"/>
</dbReference>
<feature type="region of interest" description="Disordered" evidence="4">
    <location>
        <begin position="192"/>
        <end position="229"/>
    </location>
</feature>
<keyword evidence="3" id="KW-0648">Protein biosynthesis</keyword>
<dbReference type="FunFam" id="3.30.110.10:FF:000001">
    <property type="entry name" value="Translation initiation factor IF-3"/>
    <property type="match status" value="1"/>
</dbReference>
<keyword evidence="2" id="KW-0396">Initiation factor</keyword>
<evidence type="ECO:0000256" key="4">
    <source>
        <dbReference type="SAM" id="MobiDB-lite"/>
    </source>
</evidence>
<dbReference type="InterPro" id="IPR019814">
    <property type="entry name" value="Translation_initiation_fac_3_N"/>
</dbReference>
<dbReference type="Pfam" id="PF05198">
    <property type="entry name" value="IF3_N"/>
    <property type="match status" value="1"/>
</dbReference>
<dbReference type="SUPFAM" id="SSF54364">
    <property type="entry name" value="Translation initiation factor IF3, N-terminal domain"/>
    <property type="match status" value="1"/>
</dbReference>
<proteinExistence type="inferred from homology"/>
<evidence type="ECO:0000256" key="3">
    <source>
        <dbReference type="ARBA" id="ARBA00022917"/>
    </source>
</evidence>
<feature type="domain" description="Translation initiation factor 3 C-terminal" evidence="5">
    <location>
        <begin position="105"/>
        <end position="189"/>
    </location>
</feature>
<dbReference type="HAMAP" id="MF_00080">
    <property type="entry name" value="IF_3"/>
    <property type="match status" value="1"/>
</dbReference>
<evidence type="ECO:0000259" key="6">
    <source>
        <dbReference type="Pfam" id="PF05198"/>
    </source>
</evidence>
<sequence length="260" mass="28810">MLLCVRRRRVRGRSLLTEVMLIATDEARINDRIRAREVRLIGAEGEQLGTVALPDALRIAREAELDLVEVAPNNVPPVCKIMDFGRWQYEQEQRRKESRKKATNVVIKEMKFRPKIDIHDYTTKMRHVQKFLGDGNKVKLTIMFRGREMAHPELGRKILDQIATDVVDYALVESAPRQDGRNMTMVLHPVKKAGKAKPKVAGKGERGSSKAPAVEAPATPAPSTEAPVATEVPEAIVPVVEGAALDSAAVVNEVVVSEVE</sequence>
<accession>A0A6J7QVQ0</accession>
<dbReference type="PANTHER" id="PTHR10938">
    <property type="entry name" value="TRANSLATION INITIATION FACTOR IF-3"/>
    <property type="match status" value="1"/>
</dbReference>
<dbReference type="GO" id="GO:0005829">
    <property type="term" value="C:cytosol"/>
    <property type="evidence" value="ECO:0007669"/>
    <property type="project" value="TreeGrafter"/>
</dbReference>
<dbReference type="InterPro" id="IPR001288">
    <property type="entry name" value="Translation_initiation_fac_3"/>
</dbReference>
<name>A0A6J7QVQ0_9ZZZZ</name>
<gene>
    <name evidence="7" type="ORF">UFOPK4071_01277</name>
</gene>
<evidence type="ECO:0000256" key="2">
    <source>
        <dbReference type="ARBA" id="ARBA00022540"/>
    </source>
</evidence>
<evidence type="ECO:0000313" key="7">
    <source>
        <dbReference type="EMBL" id="CAB5021828.1"/>
    </source>
</evidence>
<evidence type="ECO:0000256" key="1">
    <source>
        <dbReference type="ARBA" id="ARBA00005439"/>
    </source>
</evidence>
<dbReference type="NCBIfam" id="TIGR00168">
    <property type="entry name" value="infC"/>
    <property type="match status" value="1"/>
</dbReference>
<dbReference type="GO" id="GO:0003743">
    <property type="term" value="F:translation initiation factor activity"/>
    <property type="evidence" value="ECO:0007669"/>
    <property type="project" value="UniProtKB-KW"/>
</dbReference>
<dbReference type="InterPro" id="IPR036787">
    <property type="entry name" value="T_IF-3_N_sf"/>
</dbReference>
<dbReference type="GO" id="GO:0032790">
    <property type="term" value="P:ribosome disassembly"/>
    <property type="evidence" value="ECO:0007669"/>
    <property type="project" value="TreeGrafter"/>
</dbReference>
<dbReference type="Pfam" id="PF00707">
    <property type="entry name" value="IF3_C"/>
    <property type="match status" value="1"/>
</dbReference>
<protein>
    <submittedName>
        <fullName evidence="7">Unannotated protein</fullName>
    </submittedName>
</protein>
<dbReference type="Gene3D" id="3.10.20.80">
    <property type="entry name" value="Translation initiation factor 3 (IF-3), N-terminal domain"/>
    <property type="match status" value="1"/>
</dbReference>
<feature type="compositionally biased region" description="Low complexity" evidence="4">
    <location>
        <begin position="211"/>
        <end position="229"/>
    </location>
</feature>
<dbReference type="InterPro" id="IPR036788">
    <property type="entry name" value="T_IF-3_C_sf"/>
</dbReference>